<gene>
    <name evidence="3" type="ORF">LOD99_11605</name>
</gene>
<protein>
    <submittedName>
        <fullName evidence="3">Uncharacterized protein</fullName>
    </submittedName>
</protein>
<feature type="coiled-coil region" evidence="1">
    <location>
        <begin position="140"/>
        <end position="170"/>
    </location>
</feature>
<evidence type="ECO:0000313" key="4">
    <source>
        <dbReference type="Proteomes" id="UP001165289"/>
    </source>
</evidence>
<evidence type="ECO:0000256" key="2">
    <source>
        <dbReference type="SAM" id="MobiDB-lite"/>
    </source>
</evidence>
<dbReference type="EMBL" id="JAKMXF010000321">
    <property type="protein sequence ID" value="KAI6649238.1"/>
    <property type="molecule type" value="Genomic_DNA"/>
</dbReference>
<proteinExistence type="predicted"/>
<comment type="caution">
    <text evidence="3">The sequence shown here is derived from an EMBL/GenBank/DDBJ whole genome shotgun (WGS) entry which is preliminary data.</text>
</comment>
<name>A0AAV7JKL5_9METZ</name>
<organism evidence="3 4">
    <name type="scientific">Oopsacas minuta</name>
    <dbReference type="NCBI Taxonomy" id="111878"/>
    <lineage>
        <taxon>Eukaryota</taxon>
        <taxon>Metazoa</taxon>
        <taxon>Porifera</taxon>
        <taxon>Hexactinellida</taxon>
        <taxon>Hexasterophora</taxon>
        <taxon>Lyssacinosida</taxon>
        <taxon>Leucopsacidae</taxon>
        <taxon>Oopsacas</taxon>
    </lineage>
</organism>
<keyword evidence="4" id="KW-1185">Reference proteome</keyword>
<feature type="coiled-coil region" evidence="1">
    <location>
        <begin position="29"/>
        <end position="56"/>
    </location>
</feature>
<feature type="compositionally biased region" description="Polar residues" evidence="2">
    <location>
        <begin position="443"/>
        <end position="463"/>
    </location>
</feature>
<keyword evidence="1" id="KW-0175">Coiled coil</keyword>
<feature type="region of interest" description="Disordered" evidence="2">
    <location>
        <begin position="361"/>
        <end position="381"/>
    </location>
</feature>
<reference evidence="3 4" key="1">
    <citation type="journal article" date="2023" name="BMC Biol.">
        <title>The compact genome of the sponge Oopsacas minuta (Hexactinellida) is lacking key metazoan core genes.</title>
        <authorList>
            <person name="Santini S."/>
            <person name="Schenkelaars Q."/>
            <person name="Jourda C."/>
            <person name="Duchesne M."/>
            <person name="Belahbib H."/>
            <person name="Rocher C."/>
            <person name="Selva M."/>
            <person name="Riesgo A."/>
            <person name="Vervoort M."/>
            <person name="Leys S.P."/>
            <person name="Kodjabachian L."/>
            <person name="Le Bivic A."/>
            <person name="Borchiellini C."/>
            <person name="Claverie J.M."/>
            <person name="Renard E."/>
        </authorList>
    </citation>
    <scope>NUCLEOTIDE SEQUENCE [LARGE SCALE GENOMIC DNA]</scope>
    <source>
        <strain evidence="3">SPO-2</strain>
    </source>
</reference>
<feature type="region of interest" description="Disordered" evidence="2">
    <location>
        <begin position="425"/>
        <end position="463"/>
    </location>
</feature>
<dbReference type="AlphaFoldDB" id="A0AAV7JKL5"/>
<evidence type="ECO:0000256" key="1">
    <source>
        <dbReference type="SAM" id="Coils"/>
    </source>
</evidence>
<accession>A0AAV7JKL5</accession>
<evidence type="ECO:0000313" key="3">
    <source>
        <dbReference type="EMBL" id="KAI6649238.1"/>
    </source>
</evidence>
<dbReference type="Proteomes" id="UP001165289">
    <property type="component" value="Unassembled WGS sequence"/>
</dbReference>
<sequence length="463" mass="52707">MTQLDQLLQKYEFENSQLSKALSTERDKITFVNIQKKDVEKQIHELEAKTTNLMEEIRKEKVYDIDKNREIERLKKEAYLLRDHRNTMRTKIDRQNEKYGNMLTDIKNMIRDGTEKLESYLGKYENIPGAQKKLQNMEKIGDLKNKIGQADDLIVELKEKENEAKSLTDKTHFQVYKLNKLIQTSLLESADNRKNAKFKYSKSLENIKIREKAKLADRTASEIGTSKQVQLPKNQKESISNKCCEQSAGNIPTDEMSSSATSTPKPIPRFIPSIQLSQLISLSNVRTIPPDKSDVRVPQLETISTPKRVIQGFSIPQIKTPNLLSPPITPLIHKQILKRNKPQTLNIDTQMQVDTILQPTNRNTFHTPLQPSVTESDTYSDTRSVDQISGNAISLEASGQNQLCNFRFGFMEDPKSPKSANPFAMELDGNTQRGDSGFDTGMFSKTGSNTSQEAENHPFSFSF</sequence>